<keyword evidence="3" id="KW-0540">Nuclease</keyword>
<evidence type="ECO:0000256" key="5">
    <source>
        <dbReference type="ARBA" id="ARBA00022801"/>
    </source>
</evidence>
<keyword evidence="1" id="KW-0808">Transferase</keyword>
<dbReference type="Pfam" id="PF17917">
    <property type="entry name" value="RT_RNaseH"/>
    <property type="match status" value="1"/>
</dbReference>
<dbReference type="Proteomes" id="UP000801492">
    <property type="component" value="Unassembled WGS sequence"/>
</dbReference>
<evidence type="ECO:0000256" key="6">
    <source>
        <dbReference type="ARBA" id="ARBA00022918"/>
    </source>
</evidence>
<accession>A0A8K0D5D2</accession>
<evidence type="ECO:0000256" key="1">
    <source>
        <dbReference type="ARBA" id="ARBA00022679"/>
    </source>
</evidence>
<sequence length="139" mass="15882">LTFSNCYGLFHVYPNGSKRPLQFASETLITTQRKYSQIDTAHAIVYSVKKCYQYLYGSRFALLTDHFPLLKKGLPILSATRMQHYGLTHPATNGLAEKSVQSFKNALKDLRMNNNDQNKDLQTFLFNYRITLHTVTAAS</sequence>
<name>A0A8K0D5D2_IGNLU</name>
<dbReference type="GO" id="GO:0003964">
    <property type="term" value="F:RNA-directed DNA polymerase activity"/>
    <property type="evidence" value="ECO:0007669"/>
    <property type="project" value="UniProtKB-KW"/>
</dbReference>
<dbReference type="GO" id="GO:0016787">
    <property type="term" value="F:hydrolase activity"/>
    <property type="evidence" value="ECO:0007669"/>
    <property type="project" value="UniProtKB-KW"/>
</dbReference>
<dbReference type="InterPro" id="IPR050951">
    <property type="entry name" value="Retrovirus_Pol_polyprotein"/>
</dbReference>
<dbReference type="InterPro" id="IPR036397">
    <property type="entry name" value="RNaseH_sf"/>
</dbReference>
<keyword evidence="2" id="KW-0548">Nucleotidyltransferase</keyword>
<keyword evidence="9" id="KW-1185">Reference proteome</keyword>
<evidence type="ECO:0000256" key="3">
    <source>
        <dbReference type="ARBA" id="ARBA00022722"/>
    </source>
</evidence>
<dbReference type="SUPFAM" id="SSF56672">
    <property type="entry name" value="DNA/RNA polymerases"/>
    <property type="match status" value="1"/>
</dbReference>
<reference evidence="8" key="1">
    <citation type="submission" date="2019-08" db="EMBL/GenBank/DDBJ databases">
        <title>The genome of the North American firefly Photinus pyralis.</title>
        <authorList>
            <consortium name="Photinus pyralis genome working group"/>
            <person name="Fallon T.R."/>
            <person name="Sander Lower S.E."/>
            <person name="Weng J.-K."/>
        </authorList>
    </citation>
    <scope>NUCLEOTIDE SEQUENCE</scope>
    <source>
        <strain evidence="8">TRF0915ILg1</strain>
        <tissue evidence="8">Whole body</tissue>
    </source>
</reference>
<proteinExistence type="predicted"/>
<evidence type="ECO:0000256" key="2">
    <source>
        <dbReference type="ARBA" id="ARBA00022695"/>
    </source>
</evidence>
<dbReference type="Gene3D" id="3.30.420.10">
    <property type="entry name" value="Ribonuclease H-like superfamily/Ribonuclease H"/>
    <property type="match status" value="1"/>
</dbReference>
<dbReference type="PANTHER" id="PTHR37984">
    <property type="entry name" value="PROTEIN CBG26694"/>
    <property type="match status" value="1"/>
</dbReference>
<keyword evidence="4" id="KW-0255">Endonuclease</keyword>
<organism evidence="8 9">
    <name type="scientific">Ignelater luminosus</name>
    <name type="common">Cucubano</name>
    <name type="synonym">Pyrophorus luminosus</name>
    <dbReference type="NCBI Taxonomy" id="2038154"/>
    <lineage>
        <taxon>Eukaryota</taxon>
        <taxon>Metazoa</taxon>
        <taxon>Ecdysozoa</taxon>
        <taxon>Arthropoda</taxon>
        <taxon>Hexapoda</taxon>
        <taxon>Insecta</taxon>
        <taxon>Pterygota</taxon>
        <taxon>Neoptera</taxon>
        <taxon>Endopterygota</taxon>
        <taxon>Coleoptera</taxon>
        <taxon>Polyphaga</taxon>
        <taxon>Elateriformia</taxon>
        <taxon>Elateroidea</taxon>
        <taxon>Elateridae</taxon>
        <taxon>Agrypninae</taxon>
        <taxon>Pyrophorini</taxon>
        <taxon>Ignelater</taxon>
    </lineage>
</organism>
<keyword evidence="6" id="KW-0695">RNA-directed DNA polymerase</keyword>
<dbReference type="InterPro" id="IPR043502">
    <property type="entry name" value="DNA/RNA_pol_sf"/>
</dbReference>
<dbReference type="GO" id="GO:0004519">
    <property type="term" value="F:endonuclease activity"/>
    <property type="evidence" value="ECO:0007669"/>
    <property type="project" value="UniProtKB-KW"/>
</dbReference>
<feature type="non-terminal residue" evidence="8">
    <location>
        <position position="1"/>
    </location>
</feature>
<dbReference type="GO" id="GO:0003676">
    <property type="term" value="F:nucleic acid binding"/>
    <property type="evidence" value="ECO:0007669"/>
    <property type="project" value="InterPro"/>
</dbReference>
<dbReference type="OrthoDB" id="5985335at2759"/>
<protein>
    <recommendedName>
        <fullName evidence="7">Reverse transcriptase RNase H-like domain-containing protein</fullName>
    </recommendedName>
</protein>
<dbReference type="EMBL" id="VTPC01004355">
    <property type="protein sequence ID" value="KAF2897276.1"/>
    <property type="molecule type" value="Genomic_DNA"/>
</dbReference>
<comment type="caution">
    <text evidence="8">The sequence shown here is derived from an EMBL/GenBank/DDBJ whole genome shotgun (WGS) entry which is preliminary data.</text>
</comment>
<evidence type="ECO:0000313" key="8">
    <source>
        <dbReference type="EMBL" id="KAF2897276.1"/>
    </source>
</evidence>
<dbReference type="InterPro" id="IPR041373">
    <property type="entry name" value="RT_RNaseH"/>
</dbReference>
<evidence type="ECO:0000313" key="9">
    <source>
        <dbReference type="Proteomes" id="UP000801492"/>
    </source>
</evidence>
<dbReference type="PANTHER" id="PTHR37984:SF5">
    <property type="entry name" value="PROTEIN NYNRIN-LIKE"/>
    <property type="match status" value="1"/>
</dbReference>
<keyword evidence="5" id="KW-0378">Hydrolase</keyword>
<evidence type="ECO:0000256" key="4">
    <source>
        <dbReference type="ARBA" id="ARBA00022759"/>
    </source>
</evidence>
<dbReference type="AlphaFoldDB" id="A0A8K0D5D2"/>
<feature type="domain" description="Reverse transcriptase RNase H-like" evidence="7">
    <location>
        <begin position="13"/>
        <end position="71"/>
    </location>
</feature>
<gene>
    <name evidence="8" type="ORF">ILUMI_08900</name>
</gene>
<evidence type="ECO:0000259" key="7">
    <source>
        <dbReference type="Pfam" id="PF17917"/>
    </source>
</evidence>